<dbReference type="RefSeq" id="WP_307910896.1">
    <property type="nucleotide sequence ID" value="NZ_JAVFJF020000035.1"/>
</dbReference>
<dbReference type="SUPFAM" id="SSF56349">
    <property type="entry name" value="DNA breaking-rejoining enzymes"/>
    <property type="match status" value="1"/>
</dbReference>
<evidence type="ECO:0000256" key="1">
    <source>
        <dbReference type="ARBA" id="ARBA00023172"/>
    </source>
</evidence>
<protein>
    <submittedName>
        <fullName evidence="2">VPA1269 family protein</fullName>
    </submittedName>
</protein>
<accession>A0ABU8V4J1</accession>
<dbReference type="InterPro" id="IPR013762">
    <property type="entry name" value="Integrase-like_cat_sf"/>
</dbReference>
<name>A0ABU8V4J1_9NEIS</name>
<dbReference type="Proteomes" id="UP001224516">
    <property type="component" value="Unassembled WGS sequence"/>
</dbReference>
<keyword evidence="3" id="KW-1185">Reference proteome</keyword>
<dbReference type="InterPro" id="IPR011010">
    <property type="entry name" value="DNA_brk_join_enz"/>
</dbReference>
<comment type="caution">
    <text evidence="2">The sequence shown here is derived from an EMBL/GenBank/DDBJ whole genome shotgun (WGS) entry which is preliminary data.</text>
</comment>
<organism evidence="2 3">
    <name type="scientific">Chromobacterium amazonense</name>
    <dbReference type="NCBI Taxonomy" id="1382803"/>
    <lineage>
        <taxon>Bacteria</taxon>
        <taxon>Pseudomonadati</taxon>
        <taxon>Pseudomonadota</taxon>
        <taxon>Betaproteobacteria</taxon>
        <taxon>Neisseriales</taxon>
        <taxon>Chromobacteriaceae</taxon>
        <taxon>Chromobacterium</taxon>
    </lineage>
</organism>
<dbReference type="Pfam" id="PF13009">
    <property type="entry name" value="Integrase_2"/>
    <property type="match status" value="1"/>
</dbReference>
<gene>
    <name evidence="2" type="ORF">QCL97_015275</name>
</gene>
<keyword evidence="1" id="KW-0233">DNA recombination</keyword>
<sequence length="1126" mass="127979">MITTAQFESFSGETVWLNLSDHHQIIRAPSREELTDLIEEFRRRQLAWLQAYMLEPIEGRGQIFGLGASKVKARVRNPADGQQSWIATPSRIGWDMVPEEAWEQLSGAPPLPNSSHSTRIFNATIEQQQSFLRVAMGNSLESIERLLRNEYKDSLVYSWLSSAFEANQDPTHFLNALIKQAAFERQRERNGKRSFLCNAVPDLFLFWLAQHGIVLFPVARRPIIGESRGLEEQLLSPELADTWRIVESAYADSVKKNHRKWLRPIKSVFQILTTSSTLRTPEDLSLELFEALYARMEKVLDTQLTDRLHWIYRPLRDSLGRRELPTFKPIRYAAPALDNPFAWTRLSTKDHPQSTFPRMLSERYDPLPHVCTWSDRFARLMVKLPIKSIGNSVSTCQRFLVWLIESGIQISSLEELSREHINDGKPLSNSMCFRAHLSRANMKAETANANLLRLAWTFEAIIEEDNLQISNPVSIRFDTFNVPVARGKTPRRPMGRELLSYLRELNRRDNYALSRSYGAHQRQILNSNKQYEKAWFPGFAVIVDLLLQLPLRGYQARYLDSGEGDEEIIDIKSEHLQFRKNPLTTATPGRRESLFYTFASKDGAAMLGIHVNTNKTSLDRVSGYEISWCSNDLRDSLSMMREWQIEHNPVARPVYCIEKHEFEKTQNPEVIASLKTTYALFRDPADPRGWPLNRDKLFDYWSRLLATAEDELATKGINIRLTEEKEVSKGPKKKPIMKRFAAYDIHTLRVSGISALIEAGMPPDMVQEVAGHATLVMTLYYNKIKASRLNETLSKTLDKLHNSLDSIDGMSEAEFEHLSEFLVNNRAPEDAIGQSLLGQRIGHGDGAVEVSVHGICPGGECSTGGEFQNQAVGYGPVPRPLACSLCRYRLTGPMFLPGLVLNANRLMYELRIKGKEIAELNEERERLEDAGKPTHTIKAKIEALYRETDVVGAEWAAEVQYVHAAEKMFDRFIEDGGEVSTELPALVTAMDGATLESRLTRQSELGLLQSLAEGAALWPGFKPTAAIREHREFLNELLTASDLDPFLLKLRGDLREKAAVLLGRMVTSLVPDEHIDRLHKGAERLDNYPAVASLFHELRTQALTLGTLDEAKFLFENQKLLEEKNT</sequence>
<proteinExistence type="predicted"/>
<reference evidence="2 3" key="1">
    <citation type="submission" date="2023-12" db="EMBL/GenBank/DDBJ databases">
        <title>Evaluation and characterization of a potential secondary metabolite violacein from indigenous Chromobacterium amazonense SAM215.</title>
        <authorList>
            <person name="Tarafdar M.R."/>
            <person name="Abedin S.M."/>
            <person name="Atiqua A."/>
            <person name="Saha A."/>
            <person name="Khan S.N."/>
        </authorList>
    </citation>
    <scope>NUCLEOTIDE SEQUENCE [LARGE SCALE GENOMIC DNA]</scope>
    <source>
        <strain evidence="2 3">SAM215</strain>
    </source>
</reference>
<evidence type="ECO:0000313" key="2">
    <source>
        <dbReference type="EMBL" id="MEJ8676095.1"/>
    </source>
</evidence>
<dbReference type="InterPro" id="IPR024965">
    <property type="entry name" value="Putative_integrase"/>
</dbReference>
<evidence type="ECO:0000313" key="3">
    <source>
        <dbReference type="Proteomes" id="UP001224516"/>
    </source>
</evidence>
<dbReference type="Gene3D" id="1.10.443.10">
    <property type="entry name" value="Intergrase catalytic core"/>
    <property type="match status" value="1"/>
</dbReference>
<dbReference type="EMBL" id="JAVFJF020000035">
    <property type="protein sequence ID" value="MEJ8676095.1"/>
    <property type="molecule type" value="Genomic_DNA"/>
</dbReference>